<dbReference type="PROSITE" id="PS50076">
    <property type="entry name" value="DNAJ_2"/>
    <property type="match status" value="1"/>
</dbReference>
<gene>
    <name evidence="2" type="ORF">HELGO_WM670</name>
</gene>
<dbReference type="Pfam" id="PF00226">
    <property type="entry name" value="DnaJ"/>
    <property type="match status" value="1"/>
</dbReference>
<dbReference type="CDD" id="cd06257">
    <property type="entry name" value="DnaJ"/>
    <property type="match status" value="1"/>
</dbReference>
<reference evidence="2" key="1">
    <citation type="submission" date="2020-01" db="EMBL/GenBank/DDBJ databases">
        <authorList>
            <person name="Meier V. D."/>
            <person name="Meier V D."/>
        </authorList>
    </citation>
    <scope>NUCLEOTIDE SEQUENCE</scope>
    <source>
        <strain evidence="2">HLG_WM_MAG_01</strain>
    </source>
</reference>
<sequence length="92" mass="10726">MTNVKTPLEVLEGALDTLGLPKLISKEDVKLQYRFLAKKYHPDVGGSSDKMEQINHAYKIVMHYIDSFRYSFDDDEIQKQFPGVDYVKKFRP</sequence>
<dbReference type="InterPro" id="IPR001623">
    <property type="entry name" value="DnaJ_domain"/>
</dbReference>
<proteinExistence type="predicted"/>
<name>A0A6S6TB55_9BACT</name>
<accession>A0A6S6TB55</accession>
<dbReference type="Gene3D" id="1.10.287.110">
    <property type="entry name" value="DnaJ domain"/>
    <property type="match status" value="1"/>
</dbReference>
<dbReference type="SMART" id="SM00271">
    <property type="entry name" value="DnaJ"/>
    <property type="match status" value="1"/>
</dbReference>
<keyword evidence="2" id="KW-0346">Stress response</keyword>
<dbReference type="SUPFAM" id="SSF46565">
    <property type="entry name" value="Chaperone J-domain"/>
    <property type="match status" value="1"/>
</dbReference>
<organism evidence="2">
    <name type="scientific">uncultured Sulfurovum sp</name>
    <dbReference type="NCBI Taxonomy" id="269237"/>
    <lineage>
        <taxon>Bacteria</taxon>
        <taxon>Pseudomonadati</taxon>
        <taxon>Campylobacterota</taxon>
        <taxon>Epsilonproteobacteria</taxon>
        <taxon>Campylobacterales</taxon>
        <taxon>Sulfurovaceae</taxon>
        <taxon>Sulfurovum</taxon>
        <taxon>environmental samples</taxon>
    </lineage>
</organism>
<evidence type="ECO:0000259" key="1">
    <source>
        <dbReference type="PROSITE" id="PS50076"/>
    </source>
</evidence>
<evidence type="ECO:0000313" key="2">
    <source>
        <dbReference type="EMBL" id="CAA6820551.1"/>
    </source>
</evidence>
<dbReference type="InterPro" id="IPR036869">
    <property type="entry name" value="J_dom_sf"/>
</dbReference>
<protein>
    <submittedName>
        <fullName evidence="2">Heat shock protein</fullName>
    </submittedName>
</protein>
<dbReference type="EMBL" id="CACVAS010000107">
    <property type="protein sequence ID" value="CAA6820551.1"/>
    <property type="molecule type" value="Genomic_DNA"/>
</dbReference>
<feature type="domain" description="J" evidence="1">
    <location>
        <begin position="13"/>
        <end position="76"/>
    </location>
</feature>
<dbReference type="AlphaFoldDB" id="A0A6S6TB55"/>